<keyword evidence="3" id="KW-0010">Activator</keyword>
<evidence type="ECO:0000259" key="5">
    <source>
        <dbReference type="PROSITE" id="PS50042"/>
    </source>
</evidence>
<dbReference type="Gene3D" id="2.60.120.10">
    <property type="entry name" value="Jelly Rolls"/>
    <property type="match status" value="1"/>
</dbReference>
<organism evidence="7 8">
    <name type="scientific">Cohnella kolymensis</name>
    <dbReference type="NCBI Taxonomy" id="1590652"/>
    <lineage>
        <taxon>Bacteria</taxon>
        <taxon>Bacillati</taxon>
        <taxon>Bacillota</taxon>
        <taxon>Bacilli</taxon>
        <taxon>Bacillales</taxon>
        <taxon>Paenibacillaceae</taxon>
        <taxon>Cohnella</taxon>
    </lineage>
</organism>
<dbReference type="InterPro" id="IPR036388">
    <property type="entry name" value="WH-like_DNA-bd_sf"/>
</dbReference>
<comment type="caution">
    <text evidence="7">The sequence shown here is derived from an EMBL/GenBank/DDBJ whole genome shotgun (WGS) entry which is preliminary data.</text>
</comment>
<feature type="domain" description="HTH crp-type" evidence="6">
    <location>
        <begin position="147"/>
        <end position="220"/>
    </location>
</feature>
<evidence type="ECO:0000256" key="2">
    <source>
        <dbReference type="ARBA" id="ARBA00023125"/>
    </source>
</evidence>
<dbReference type="Gene3D" id="1.10.10.10">
    <property type="entry name" value="Winged helix-like DNA-binding domain superfamily/Winged helix DNA-binding domain"/>
    <property type="match status" value="1"/>
</dbReference>
<dbReference type="InterPro" id="IPR018490">
    <property type="entry name" value="cNMP-bd_dom_sf"/>
</dbReference>
<dbReference type="EMBL" id="JXAL01000001">
    <property type="protein sequence ID" value="KIL37293.1"/>
    <property type="molecule type" value="Genomic_DNA"/>
</dbReference>
<dbReference type="PANTHER" id="PTHR24567">
    <property type="entry name" value="CRP FAMILY TRANSCRIPTIONAL REGULATORY PROTEIN"/>
    <property type="match status" value="1"/>
</dbReference>
<evidence type="ECO:0000256" key="4">
    <source>
        <dbReference type="ARBA" id="ARBA00023163"/>
    </source>
</evidence>
<name>A0ABR5A9C6_9BACL</name>
<keyword evidence="1" id="KW-0805">Transcription regulation</keyword>
<accession>A0ABR5A9C6</accession>
<evidence type="ECO:0000256" key="3">
    <source>
        <dbReference type="ARBA" id="ARBA00023159"/>
    </source>
</evidence>
<evidence type="ECO:0008006" key="9">
    <source>
        <dbReference type="Google" id="ProtNLM"/>
    </source>
</evidence>
<dbReference type="PROSITE" id="PS50042">
    <property type="entry name" value="CNMP_BINDING_3"/>
    <property type="match status" value="1"/>
</dbReference>
<evidence type="ECO:0000256" key="1">
    <source>
        <dbReference type="ARBA" id="ARBA00023015"/>
    </source>
</evidence>
<reference evidence="7 8" key="1">
    <citation type="submission" date="2014-12" db="EMBL/GenBank/DDBJ databases">
        <title>Draft genome sequence of Cohnella kolymensis strain B-2846.</title>
        <authorList>
            <person name="Karlyshev A.V."/>
            <person name="Kudryashova E.B."/>
        </authorList>
    </citation>
    <scope>NUCLEOTIDE SEQUENCE [LARGE SCALE GENOMIC DNA]</scope>
    <source>
        <strain evidence="7 8">VKM B-2846</strain>
    </source>
</reference>
<dbReference type="Pfam" id="PF00027">
    <property type="entry name" value="cNMP_binding"/>
    <property type="match status" value="1"/>
</dbReference>
<dbReference type="InterPro" id="IPR012318">
    <property type="entry name" value="HTH_CRP"/>
</dbReference>
<sequence length="231" mass="25841">MNIDAAYYKSVSPWVENLSFDWEPFSTIGSQISVAKDQPIFLQEHSNDYVYIIVEGRIRLFLSSPLGEEKHIAIIGKNGLIGESRLPSDNTYSCSATASSASKLIKVPSRQFHNLLSKNAEMTEQVLSIGAIKFRIMAMHILQLSFTSAMQRISLSLMQLALTYGEQQGDRFFVQLQFTHQEMANLVGTSRVTVANTINLLQNAGVISKANGIYIIEDMVKLTEYIEHDIS</sequence>
<dbReference type="SUPFAM" id="SSF46785">
    <property type="entry name" value="Winged helix' DNA-binding domain"/>
    <property type="match status" value="1"/>
</dbReference>
<dbReference type="Proteomes" id="UP000054526">
    <property type="component" value="Unassembled WGS sequence"/>
</dbReference>
<evidence type="ECO:0000259" key="6">
    <source>
        <dbReference type="PROSITE" id="PS51063"/>
    </source>
</evidence>
<dbReference type="InterPro" id="IPR036390">
    <property type="entry name" value="WH_DNA-bd_sf"/>
</dbReference>
<dbReference type="SUPFAM" id="SSF51206">
    <property type="entry name" value="cAMP-binding domain-like"/>
    <property type="match status" value="1"/>
</dbReference>
<dbReference type="SMART" id="SM00100">
    <property type="entry name" value="cNMP"/>
    <property type="match status" value="1"/>
</dbReference>
<dbReference type="PROSITE" id="PS51063">
    <property type="entry name" value="HTH_CRP_2"/>
    <property type="match status" value="1"/>
</dbReference>
<dbReference type="SMART" id="SM00419">
    <property type="entry name" value="HTH_CRP"/>
    <property type="match status" value="1"/>
</dbReference>
<dbReference type="InterPro" id="IPR014710">
    <property type="entry name" value="RmlC-like_jellyroll"/>
</dbReference>
<gene>
    <name evidence="7" type="ORF">SD71_00925</name>
</gene>
<keyword evidence="8" id="KW-1185">Reference proteome</keyword>
<feature type="domain" description="Cyclic nucleotide-binding" evidence="5">
    <location>
        <begin position="40"/>
        <end position="122"/>
    </location>
</feature>
<dbReference type="Pfam" id="PF13545">
    <property type="entry name" value="HTH_Crp_2"/>
    <property type="match status" value="1"/>
</dbReference>
<dbReference type="InterPro" id="IPR050397">
    <property type="entry name" value="Env_Response_Regulators"/>
</dbReference>
<keyword evidence="4" id="KW-0804">Transcription</keyword>
<dbReference type="RefSeq" id="WP_041058469.1">
    <property type="nucleotide sequence ID" value="NZ_JXAL01000001.1"/>
</dbReference>
<keyword evidence="2" id="KW-0238">DNA-binding</keyword>
<proteinExistence type="predicted"/>
<evidence type="ECO:0000313" key="8">
    <source>
        <dbReference type="Proteomes" id="UP000054526"/>
    </source>
</evidence>
<dbReference type="PANTHER" id="PTHR24567:SF74">
    <property type="entry name" value="HTH-TYPE TRANSCRIPTIONAL REGULATOR ARCR"/>
    <property type="match status" value="1"/>
</dbReference>
<evidence type="ECO:0000313" key="7">
    <source>
        <dbReference type="EMBL" id="KIL37293.1"/>
    </source>
</evidence>
<dbReference type="CDD" id="cd00038">
    <property type="entry name" value="CAP_ED"/>
    <property type="match status" value="1"/>
</dbReference>
<dbReference type="InterPro" id="IPR000595">
    <property type="entry name" value="cNMP-bd_dom"/>
</dbReference>
<protein>
    <recommendedName>
        <fullName evidence="9">Crp/Fnr family transcriptional regulator</fullName>
    </recommendedName>
</protein>